<comment type="caution">
    <text evidence="3">The sequence shown here is derived from an EMBL/GenBank/DDBJ whole genome shotgun (WGS) entry which is preliminary data.</text>
</comment>
<keyword evidence="1" id="KW-0732">Signal</keyword>
<keyword evidence="4" id="KW-1185">Reference proteome</keyword>
<dbReference type="Proteomes" id="UP000025061">
    <property type="component" value="Unassembled WGS sequence"/>
</dbReference>
<evidence type="ECO:0000256" key="1">
    <source>
        <dbReference type="SAM" id="SignalP"/>
    </source>
</evidence>
<gene>
    <name evidence="3" type="ORF">HHI_13330</name>
</gene>
<accession>A0A059FJ98</accession>
<evidence type="ECO:0000313" key="3">
    <source>
        <dbReference type="EMBL" id="KCZ90523.1"/>
    </source>
</evidence>
<dbReference type="AlphaFoldDB" id="A0A059FJ98"/>
<name>A0A059FJ98_9PROT</name>
<proteinExistence type="predicted"/>
<evidence type="ECO:0000259" key="2">
    <source>
        <dbReference type="Pfam" id="PF09917"/>
    </source>
</evidence>
<organism evidence="3 4">
    <name type="scientific">Hyphomonas hirschiana VP5</name>
    <dbReference type="NCBI Taxonomy" id="1280951"/>
    <lineage>
        <taxon>Bacteria</taxon>
        <taxon>Pseudomonadati</taxon>
        <taxon>Pseudomonadota</taxon>
        <taxon>Alphaproteobacteria</taxon>
        <taxon>Hyphomonadales</taxon>
        <taxon>Hyphomonadaceae</taxon>
        <taxon>Hyphomonas</taxon>
    </lineage>
</organism>
<dbReference type="InterPro" id="IPR019223">
    <property type="entry name" value="DUF2147"/>
</dbReference>
<sequence>MTLLKSLTVAAIATLAALSVPITGSALAQDVAADDIIGVWETGDGQLKFEMFDAGETYSARILYGARLLEADGRTYKKDTRNPDPALQSRSLEGIVFISGLAWNEDDLRWEDGSLYQAASGRTASARVELDAETMNLRAYRGQPMLGRTITLHRVAP</sequence>
<dbReference type="RefSeq" id="WP_011647192.1">
    <property type="nucleotide sequence ID" value="NZ_ARYI01000012.1"/>
</dbReference>
<dbReference type="Pfam" id="PF09917">
    <property type="entry name" value="DUF2147"/>
    <property type="match status" value="1"/>
</dbReference>
<dbReference type="PANTHER" id="PTHR36919:SF2">
    <property type="entry name" value="BLL6627 PROTEIN"/>
    <property type="match status" value="1"/>
</dbReference>
<feature type="chain" id="PRO_5001572286" description="DUF2147 domain-containing protein" evidence="1">
    <location>
        <begin position="29"/>
        <end position="157"/>
    </location>
</feature>
<dbReference type="Gene3D" id="2.40.128.520">
    <property type="match status" value="1"/>
</dbReference>
<feature type="signal peptide" evidence="1">
    <location>
        <begin position="1"/>
        <end position="28"/>
    </location>
</feature>
<evidence type="ECO:0000313" key="4">
    <source>
        <dbReference type="Proteomes" id="UP000025061"/>
    </source>
</evidence>
<reference evidence="3 4" key="1">
    <citation type="submission" date="2013-04" db="EMBL/GenBank/DDBJ databases">
        <title>Hyphomonas hirschiana VP5 Genome Sequencing.</title>
        <authorList>
            <person name="Lai Q."/>
            <person name="Shao Z."/>
        </authorList>
    </citation>
    <scope>NUCLEOTIDE SEQUENCE [LARGE SCALE GENOMIC DNA]</scope>
    <source>
        <strain evidence="3 4">VP5</strain>
    </source>
</reference>
<dbReference type="PATRIC" id="fig|1280951.3.peg.2685"/>
<protein>
    <recommendedName>
        <fullName evidence="2">DUF2147 domain-containing protein</fullName>
    </recommendedName>
</protein>
<feature type="domain" description="DUF2147" evidence="2">
    <location>
        <begin position="38"/>
        <end position="154"/>
    </location>
</feature>
<dbReference type="EMBL" id="ARYI01000012">
    <property type="protein sequence ID" value="KCZ90523.1"/>
    <property type="molecule type" value="Genomic_DNA"/>
</dbReference>
<dbReference type="PANTHER" id="PTHR36919">
    <property type="entry name" value="BLR1215 PROTEIN"/>
    <property type="match status" value="1"/>
</dbReference>